<dbReference type="PRINTS" id="PR00368">
    <property type="entry name" value="FADPNR"/>
</dbReference>
<dbReference type="PANTHER" id="PTHR43706">
    <property type="entry name" value="NADH DEHYDROGENASE"/>
    <property type="match status" value="1"/>
</dbReference>
<dbReference type="Pfam" id="PF22366">
    <property type="entry name" value="NDH2_C"/>
    <property type="match status" value="1"/>
</dbReference>
<dbReference type="EC" id="1.6.5.9" evidence="2"/>
<evidence type="ECO:0000256" key="4">
    <source>
        <dbReference type="ARBA" id="ARBA00022827"/>
    </source>
</evidence>
<keyword evidence="7" id="KW-0520">NAD</keyword>
<protein>
    <recommendedName>
        <fullName evidence="2">NADH:ubiquinone reductase (non-electrogenic)</fullName>
        <ecNumber evidence="2">1.6.5.9</ecNumber>
    </recommendedName>
</protein>
<dbReference type="Pfam" id="PF07992">
    <property type="entry name" value="Pyr_redox_2"/>
    <property type="match status" value="1"/>
</dbReference>
<evidence type="ECO:0000256" key="6">
    <source>
        <dbReference type="ARBA" id="ARBA00023002"/>
    </source>
</evidence>
<dbReference type="GO" id="GO:0005739">
    <property type="term" value="C:mitochondrion"/>
    <property type="evidence" value="ECO:0007669"/>
    <property type="project" value="TreeGrafter"/>
</dbReference>
<dbReference type="Proteomes" id="UP001140217">
    <property type="component" value="Unassembled WGS sequence"/>
</dbReference>
<reference evidence="12" key="1">
    <citation type="submission" date="2022-07" db="EMBL/GenBank/DDBJ databases">
        <title>Phylogenomic reconstructions and comparative analyses of Kickxellomycotina fungi.</title>
        <authorList>
            <person name="Reynolds N.K."/>
            <person name="Stajich J.E."/>
            <person name="Barry K."/>
            <person name="Grigoriev I.V."/>
            <person name="Crous P."/>
            <person name="Smith M.E."/>
        </authorList>
    </citation>
    <scope>NUCLEOTIDE SEQUENCE</scope>
    <source>
        <strain evidence="12">NBRC 105414</strain>
    </source>
</reference>
<dbReference type="GO" id="GO:0050136">
    <property type="term" value="F:NADH dehydrogenase (quinone) (non-electrogenic) activity"/>
    <property type="evidence" value="ECO:0007669"/>
    <property type="project" value="UniProtKB-EC"/>
</dbReference>
<dbReference type="PANTHER" id="PTHR43706:SF47">
    <property type="entry name" value="EXTERNAL NADH-UBIQUINONE OXIDOREDUCTASE 1, MITOCHONDRIAL-RELATED"/>
    <property type="match status" value="1"/>
</dbReference>
<evidence type="ECO:0000313" key="12">
    <source>
        <dbReference type="EMBL" id="KAJ2784585.1"/>
    </source>
</evidence>
<evidence type="ECO:0000256" key="8">
    <source>
        <dbReference type="ARBA" id="ARBA00047599"/>
    </source>
</evidence>
<feature type="domain" description="External alternative NADH-ubiquinone oxidoreductase-like C-terminal" evidence="11">
    <location>
        <begin position="467"/>
        <end position="530"/>
    </location>
</feature>
<keyword evidence="3" id="KW-0285">Flavoprotein</keyword>
<dbReference type="InterPro" id="IPR023753">
    <property type="entry name" value="FAD/NAD-binding_dom"/>
</dbReference>
<evidence type="ECO:0000259" key="10">
    <source>
        <dbReference type="Pfam" id="PF07992"/>
    </source>
</evidence>
<evidence type="ECO:0000256" key="2">
    <source>
        <dbReference type="ARBA" id="ARBA00012637"/>
    </source>
</evidence>
<comment type="catalytic activity">
    <reaction evidence="8">
        <text>a quinone + NADH + H(+) = a quinol + NAD(+)</text>
        <dbReference type="Rhea" id="RHEA:46160"/>
        <dbReference type="ChEBI" id="CHEBI:15378"/>
        <dbReference type="ChEBI" id="CHEBI:24646"/>
        <dbReference type="ChEBI" id="CHEBI:57540"/>
        <dbReference type="ChEBI" id="CHEBI:57945"/>
        <dbReference type="ChEBI" id="CHEBI:132124"/>
        <dbReference type="EC" id="1.6.5.9"/>
    </reaction>
</comment>
<dbReference type="EMBL" id="JANBUL010000024">
    <property type="protein sequence ID" value="KAJ2784585.1"/>
    <property type="molecule type" value="Genomic_DNA"/>
</dbReference>
<gene>
    <name evidence="12" type="primary">NDE1_1</name>
    <name evidence="12" type="ORF">H4R18_001050</name>
</gene>
<dbReference type="InterPro" id="IPR045024">
    <property type="entry name" value="NDH-2"/>
</dbReference>
<dbReference type="OrthoDB" id="3244603at2759"/>
<evidence type="ECO:0000256" key="9">
    <source>
        <dbReference type="ARBA" id="ARBA00049010"/>
    </source>
</evidence>
<feature type="domain" description="FAD/NAD(P)-binding" evidence="10">
    <location>
        <begin position="77"/>
        <end position="426"/>
    </location>
</feature>
<evidence type="ECO:0000256" key="1">
    <source>
        <dbReference type="ARBA" id="ARBA00005272"/>
    </source>
</evidence>
<name>A0A9W8HE73_9FUNG</name>
<dbReference type="AlphaFoldDB" id="A0A9W8HE73"/>
<evidence type="ECO:0000256" key="5">
    <source>
        <dbReference type="ARBA" id="ARBA00022946"/>
    </source>
</evidence>
<comment type="caution">
    <text evidence="12">The sequence shown here is derived from an EMBL/GenBank/DDBJ whole genome shotgun (WGS) entry which is preliminary data.</text>
</comment>
<proteinExistence type="inferred from homology"/>
<evidence type="ECO:0000256" key="3">
    <source>
        <dbReference type="ARBA" id="ARBA00022630"/>
    </source>
</evidence>
<keyword evidence="6 12" id="KW-0560">Oxidoreductase</keyword>
<organism evidence="12 13">
    <name type="scientific">Coemansia javaensis</name>
    <dbReference type="NCBI Taxonomy" id="2761396"/>
    <lineage>
        <taxon>Eukaryota</taxon>
        <taxon>Fungi</taxon>
        <taxon>Fungi incertae sedis</taxon>
        <taxon>Zoopagomycota</taxon>
        <taxon>Kickxellomycotina</taxon>
        <taxon>Kickxellomycetes</taxon>
        <taxon>Kickxellales</taxon>
        <taxon>Kickxellaceae</taxon>
        <taxon>Coemansia</taxon>
    </lineage>
</organism>
<accession>A0A9W8HE73</accession>
<dbReference type="InterPro" id="IPR054585">
    <property type="entry name" value="NDH2-like_C"/>
</dbReference>
<comment type="catalytic activity">
    <reaction evidence="9">
        <text>a ubiquinone + NADH + H(+) = a ubiquinol + NAD(+)</text>
        <dbReference type="Rhea" id="RHEA:23152"/>
        <dbReference type="Rhea" id="RHEA-COMP:9565"/>
        <dbReference type="Rhea" id="RHEA-COMP:9566"/>
        <dbReference type="ChEBI" id="CHEBI:15378"/>
        <dbReference type="ChEBI" id="CHEBI:16389"/>
        <dbReference type="ChEBI" id="CHEBI:17976"/>
        <dbReference type="ChEBI" id="CHEBI:57540"/>
        <dbReference type="ChEBI" id="CHEBI:57945"/>
    </reaction>
</comment>
<sequence length="534" mass="58778">MFLAARRALPALRRAGAVHAQRAAMSSQGGGGRAGRGRRAARIVLGTAAVGAAYLGWRMYRNRNPAEQLPYDPSKKTLVLLGTGWGSTTVLKNLDTDNFNVVVVSPRNYFLFTPLLPSCTVGTIENRSIMEPVRQLMRHKSREVTFYEAECTGVDPARKELTLVRRTDSDAQVAAGGRLGAAAAAAPEPPAEDVVKLGYDYLVVGVGGEVNSFNTPGVEEHACFLKEMPDARKIRRRLMDAIERASFDDISEEERDRLLHMVVVGGGPTGIEYAGELHDFLVEDLSQWYPALARRVRITLVEALPNVLPAFDKKLIDYTQSTFSENKISILTQTMVKEVRARELVVQGADGARRELPYGVVVWATGIKASPLVDRIRERFPLEQTNRRGLLVDEYLRVKGARDIWALGDCALSGYAPLAQVASQQAKWLSRALNAAAAAAAASDGDDGADLFSRIEQHARPFKYSSQGSLAYIGSDKAIADLPLFNRNISAGGIATFWFWKSAYLNELFSLRNTTLVASDWIKRFLFGRDISRE</sequence>
<keyword evidence="4" id="KW-0274">FAD</keyword>
<evidence type="ECO:0000313" key="13">
    <source>
        <dbReference type="Proteomes" id="UP001140217"/>
    </source>
</evidence>
<dbReference type="Gene3D" id="3.50.50.100">
    <property type="match status" value="1"/>
</dbReference>
<evidence type="ECO:0000256" key="7">
    <source>
        <dbReference type="ARBA" id="ARBA00023027"/>
    </source>
</evidence>
<evidence type="ECO:0000259" key="11">
    <source>
        <dbReference type="Pfam" id="PF22366"/>
    </source>
</evidence>
<keyword evidence="5" id="KW-0809">Transit peptide</keyword>
<dbReference type="SUPFAM" id="SSF51905">
    <property type="entry name" value="FAD/NAD(P)-binding domain"/>
    <property type="match status" value="2"/>
</dbReference>
<keyword evidence="13" id="KW-1185">Reference proteome</keyword>
<comment type="similarity">
    <text evidence="1">Belongs to the NADH dehydrogenase family.</text>
</comment>
<dbReference type="InterPro" id="IPR036188">
    <property type="entry name" value="FAD/NAD-bd_sf"/>
</dbReference>